<protein>
    <submittedName>
        <fullName evidence="2">Protein belonging to Uncharacterized protein family UPF0251</fullName>
    </submittedName>
</protein>
<evidence type="ECO:0000313" key="3">
    <source>
        <dbReference type="Proteomes" id="UP000033428"/>
    </source>
</evidence>
<accession>A0A0F0CSS4</accession>
<reference evidence="2 3" key="1">
    <citation type="submission" date="2015-02" db="EMBL/GenBank/DDBJ databases">
        <title>Single-cell genomics of uncultivated deep-branching MTB reveals a conserved set of magnetosome genes.</title>
        <authorList>
            <person name="Kolinko S."/>
            <person name="Richter M."/>
            <person name="Glockner F.O."/>
            <person name="Brachmann A."/>
            <person name="Schuler D."/>
        </authorList>
    </citation>
    <scope>NUCLEOTIDE SEQUENCE [LARGE SCALE GENOMIC DNA]</scope>
    <source>
        <strain evidence="2">SKK-01</strain>
    </source>
</reference>
<name>A0A0F0CSS4_9BACT</name>
<gene>
    <name evidence="2" type="ORF">OMAG_001581</name>
</gene>
<dbReference type="PATRIC" id="fig|1609969.3.peg.1697"/>
<dbReference type="PANTHER" id="PTHR37478:SF2">
    <property type="entry name" value="UPF0251 PROTEIN TK0562"/>
    <property type="match status" value="1"/>
</dbReference>
<evidence type="ECO:0000313" key="2">
    <source>
        <dbReference type="EMBL" id="KJJ84576.1"/>
    </source>
</evidence>
<proteinExistence type="inferred from homology"/>
<dbReference type="InterPro" id="IPR002852">
    <property type="entry name" value="UPF0251"/>
</dbReference>
<dbReference type="SUPFAM" id="SSF88659">
    <property type="entry name" value="Sigma3 and sigma4 domains of RNA polymerase sigma factors"/>
    <property type="match status" value="1"/>
</dbReference>
<dbReference type="Pfam" id="PF02001">
    <property type="entry name" value="DUF134"/>
    <property type="match status" value="1"/>
</dbReference>
<sequence length="71" mass="8014">MDGVELTIDEFEAIRLACLEEMKQESAAKLMKVSRPTFSRIIRAAYKKIADALVNIKAIKIEGGCCKIRRQ</sequence>
<dbReference type="AlphaFoldDB" id="A0A0F0CSS4"/>
<dbReference type="Proteomes" id="UP000033428">
    <property type="component" value="Unassembled WGS sequence"/>
</dbReference>
<comment type="similarity">
    <text evidence="1">Belongs to the UPF0251 family.</text>
</comment>
<dbReference type="EMBL" id="JYNY01000332">
    <property type="protein sequence ID" value="KJJ84576.1"/>
    <property type="molecule type" value="Genomic_DNA"/>
</dbReference>
<organism evidence="2 3">
    <name type="scientific">Candidatus Omnitrophus magneticus</name>
    <dbReference type="NCBI Taxonomy" id="1609969"/>
    <lineage>
        <taxon>Bacteria</taxon>
        <taxon>Pseudomonadati</taxon>
        <taxon>Candidatus Omnitrophota</taxon>
        <taxon>Candidatus Omnitrophus</taxon>
    </lineage>
</organism>
<dbReference type="InterPro" id="IPR013324">
    <property type="entry name" value="RNA_pol_sigma_r3/r4-like"/>
</dbReference>
<dbReference type="PANTHER" id="PTHR37478">
    <property type="match status" value="1"/>
</dbReference>
<comment type="caution">
    <text evidence="2">The sequence shown here is derived from an EMBL/GenBank/DDBJ whole genome shotgun (WGS) entry which is preliminary data.</text>
</comment>
<keyword evidence="3" id="KW-1185">Reference proteome</keyword>
<evidence type="ECO:0000256" key="1">
    <source>
        <dbReference type="ARBA" id="ARBA00009350"/>
    </source>
</evidence>